<evidence type="ECO:0000313" key="1">
    <source>
        <dbReference type="EMBL" id="KAH9792008.1"/>
    </source>
</evidence>
<protein>
    <submittedName>
        <fullName evidence="1">Reverse transcriptase/RNA-dependent DNA polymerase</fullName>
    </submittedName>
</protein>
<name>A0ACB8N287_CITSI</name>
<proteinExistence type="predicted"/>
<organism evidence="1 2">
    <name type="scientific">Citrus sinensis</name>
    <name type="common">Sweet orange</name>
    <name type="synonym">Citrus aurantium var. sinensis</name>
    <dbReference type="NCBI Taxonomy" id="2711"/>
    <lineage>
        <taxon>Eukaryota</taxon>
        <taxon>Viridiplantae</taxon>
        <taxon>Streptophyta</taxon>
        <taxon>Embryophyta</taxon>
        <taxon>Tracheophyta</taxon>
        <taxon>Spermatophyta</taxon>
        <taxon>Magnoliopsida</taxon>
        <taxon>eudicotyledons</taxon>
        <taxon>Gunneridae</taxon>
        <taxon>Pentapetalae</taxon>
        <taxon>rosids</taxon>
        <taxon>malvids</taxon>
        <taxon>Sapindales</taxon>
        <taxon>Rutaceae</taxon>
        <taxon>Aurantioideae</taxon>
        <taxon>Citrus</taxon>
    </lineage>
</organism>
<sequence length="223" mass="25671">MLSRARKEILLKTVAQAMPNYVMNVYLIPLELCKELEIMMNSFWWGSKRNGGGGINWMKWERMCKPKDFGGMGFKQIHIFNVAMLGKQVWKLLTSPTSLVAKVLKARYFPRSSILDANLGFNPSFIWRSIMAAKDVVIRGRRIQIGNGQQVIIGKDPWLPDPEGGFTTSELPEEIVMAPVCSLMMANECRWDYNVVNDLFNTRDRDLILKIPLSVRRDCDMWH</sequence>
<dbReference type="EMBL" id="CM039171">
    <property type="protein sequence ID" value="KAH9792008.1"/>
    <property type="molecule type" value="Genomic_DNA"/>
</dbReference>
<accession>A0ACB8N287</accession>
<evidence type="ECO:0000313" key="2">
    <source>
        <dbReference type="Proteomes" id="UP000829398"/>
    </source>
</evidence>
<gene>
    <name evidence="1" type="ORF">KPL71_003959</name>
</gene>
<keyword evidence="1" id="KW-0548">Nucleotidyltransferase</keyword>
<keyword evidence="1" id="KW-0695">RNA-directed DNA polymerase</keyword>
<keyword evidence="1" id="KW-0808">Transferase</keyword>
<reference evidence="2" key="1">
    <citation type="journal article" date="2023" name="Hortic. Res.">
        <title>A chromosome-level phased genome enabling allele-level studies in sweet orange: a case study on citrus Huanglongbing tolerance.</title>
        <authorList>
            <person name="Wu B."/>
            <person name="Yu Q."/>
            <person name="Deng Z."/>
            <person name="Duan Y."/>
            <person name="Luo F."/>
            <person name="Gmitter F. Jr."/>
        </authorList>
    </citation>
    <scope>NUCLEOTIDE SEQUENCE [LARGE SCALE GENOMIC DNA]</scope>
    <source>
        <strain evidence="2">cv. Valencia</strain>
    </source>
</reference>
<keyword evidence="2" id="KW-1185">Reference proteome</keyword>
<dbReference type="Proteomes" id="UP000829398">
    <property type="component" value="Chromosome 2"/>
</dbReference>
<comment type="caution">
    <text evidence="1">The sequence shown here is derived from an EMBL/GenBank/DDBJ whole genome shotgun (WGS) entry which is preliminary data.</text>
</comment>